<reference evidence="1 2" key="1">
    <citation type="journal article" date="2023" name="Sci. Data">
        <title>Genome assembly of the Korean intertidal mud-creeper Batillaria attramentaria.</title>
        <authorList>
            <person name="Patra A.K."/>
            <person name="Ho P.T."/>
            <person name="Jun S."/>
            <person name="Lee S.J."/>
            <person name="Kim Y."/>
            <person name="Won Y.J."/>
        </authorList>
    </citation>
    <scope>NUCLEOTIDE SEQUENCE [LARGE SCALE GENOMIC DNA]</scope>
    <source>
        <strain evidence="1">Wonlab-2016</strain>
    </source>
</reference>
<dbReference type="AlphaFoldDB" id="A0ABD0LY57"/>
<gene>
    <name evidence="1" type="ORF">BaRGS_00004282</name>
</gene>
<sequence length="147" mass="16114">MVHFFLSGEGKTKNCCASISVFGATKHQLYLPTPRSFSQVCLTVVPATSSPLICTTVTCPQSAGTLPVSFPDHFLSSEQRTRDLVCAVKCYVAASCGISGTQTRSARDSCCYLRTFWPCPVCLRRVCPNWLLTTLARDHERAAKEES</sequence>
<evidence type="ECO:0000313" key="1">
    <source>
        <dbReference type="EMBL" id="KAK7504416.1"/>
    </source>
</evidence>
<comment type="caution">
    <text evidence="1">The sequence shown here is derived from an EMBL/GenBank/DDBJ whole genome shotgun (WGS) entry which is preliminary data.</text>
</comment>
<name>A0ABD0LY57_9CAEN</name>
<dbReference type="Proteomes" id="UP001519460">
    <property type="component" value="Unassembled WGS sequence"/>
</dbReference>
<evidence type="ECO:0000313" key="2">
    <source>
        <dbReference type="Proteomes" id="UP001519460"/>
    </source>
</evidence>
<keyword evidence="2" id="KW-1185">Reference proteome</keyword>
<dbReference type="EMBL" id="JACVVK020000015">
    <property type="protein sequence ID" value="KAK7504416.1"/>
    <property type="molecule type" value="Genomic_DNA"/>
</dbReference>
<organism evidence="1 2">
    <name type="scientific">Batillaria attramentaria</name>
    <dbReference type="NCBI Taxonomy" id="370345"/>
    <lineage>
        <taxon>Eukaryota</taxon>
        <taxon>Metazoa</taxon>
        <taxon>Spiralia</taxon>
        <taxon>Lophotrochozoa</taxon>
        <taxon>Mollusca</taxon>
        <taxon>Gastropoda</taxon>
        <taxon>Caenogastropoda</taxon>
        <taxon>Sorbeoconcha</taxon>
        <taxon>Cerithioidea</taxon>
        <taxon>Batillariidae</taxon>
        <taxon>Batillaria</taxon>
    </lineage>
</organism>
<protein>
    <submittedName>
        <fullName evidence="1">Uncharacterized protein</fullName>
    </submittedName>
</protein>
<accession>A0ABD0LY57</accession>
<proteinExistence type="predicted"/>